<keyword evidence="3" id="KW-1185">Reference proteome</keyword>
<accession>A0A5B1C8Z3</accession>
<gene>
    <name evidence="2" type="ORF">LF1_01060</name>
</gene>
<reference evidence="2 3" key="1">
    <citation type="submission" date="2019-08" db="EMBL/GenBank/DDBJ databases">
        <title>Deep-cultivation of Planctomycetes and their phenomic and genomic characterization uncovers novel biology.</title>
        <authorList>
            <person name="Wiegand S."/>
            <person name="Jogler M."/>
            <person name="Boedeker C."/>
            <person name="Pinto D."/>
            <person name="Vollmers J."/>
            <person name="Rivas-Marin E."/>
            <person name="Kohn T."/>
            <person name="Peeters S.H."/>
            <person name="Heuer A."/>
            <person name="Rast P."/>
            <person name="Oberbeckmann S."/>
            <person name="Bunk B."/>
            <person name="Jeske O."/>
            <person name="Meyerdierks A."/>
            <person name="Storesund J.E."/>
            <person name="Kallscheuer N."/>
            <person name="Luecker S."/>
            <person name="Lage O.M."/>
            <person name="Pohl T."/>
            <person name="Merkel B.J."/>
            <person name="Hornburger P."/>
            <person name="Mueller R.-W."/>
            <person name="Bruemmer F."/>
            <person name="Labrenz M."/>
            <person name="Spormann A.M."/>
            <person name="Op Den Camp H."/>
            <person name="Overmann J."/>
            <person name="Amann R."/>
            <person name="Jetten M.S.M."/>
            <person name="Mascher T."/>
            <person name="Medema M.H."/>
            <person name="Devos D.P."/>
            <person name="Kaster A.-K."/>
            <person name="Ovreas L."/>
            <person name="Rohde M."/>
            <person name="Galperin M.Y."/>
            <person name="Jogler C."/>
        </authorList>
    </citation>
    <scope>NUCLEOTIDE SEQUENCE [LARGE SCALE GENOMIC DNA]</scope>
    <source>
        <strain evidence="2 3">LF1</strain>
    </source>
</reference>
<organism evidence="2 3">
    <name type="scientific">Rubripirellula obstinata</name>
    <dbReference type="NCBI Taxonomy" id="406547"/>
    <lineage>
        <taxon>Bacteria</taxon>
        <taxon>Pseudomonadati</taxon>
        <taxon>Planctomycetota</taxon>
        <taxon>Planctomycetia</taxon>
        <taxon>Pirellulales</taxon>
        <taxon>Pirellulaceae</taxon>
        <taxon>Rubripirellula</taxon>
    </lineage>
</organism>
<evidence type="ECO:0000313" key="3">
    <source>
        <dbReference type="Proteomes" id="UP000322699"/>
    </source>
</evidence>
<dbReference type="AlphaFoldDB" id="A0A5B1C8Z3"/>
<proteinExistence type="predicted"/>
<dbReference type="Proteomes" id="UP000322699">
    <property type="component" value="Unassembled WGS sequence"/>
</dbReference>
<protein>
    <submittedName>
        <fullName evidence="2">Uncharacterized protein</fullName>
    </submittedName>
</protein>
<feature type="compositionally biased region" description="Basic and acidic residues" evidence="1">
    <location>
        <begin position="97"/>
        <end position="107"/>
    </location>
</feature>
<feature type="region of interest" description="Disordered" evidence="1">
    <location>
        <begin position="85"/>
        <end position="107"/>
    </location>
</feature>
<name>A0A5B1C8Z3_9BACT</name>
<evidence type="ECO:0000313" key="2">
    <source>
        <dbReference type="EMBL" id="KAA1257618.1"/>
    </source>
</evidence>
<sequence>MPTRLNDLETLHGVGHRPARSGQHDARGDAHAVKRFRFQESDRNSSVGSGLSGGIEPARNHHAILAMDFKPFANPTRKRKLRLPRARGALLVKKRSRGTDAKSQHGS</sequence>
<feature type="compositionally biased region" description="Basic and acidic residues" evidence="1">
    <location>
        <begin position="1"/>
        <end position="10"/>
    </location>
</feature>
<dbReference type="EMBL" id="VRLW01000001">
    <property type="protein sequence ID" value="KAA1257618.1"/>
    <property type="molecule type" value="Genomic_DNA"/>
</dbReference>
<feature type="region of interest" description="Disordered" evidence="1">
    <location>
        <begin position="1"/>
        <end position="31"/>
    </location>
</feature>
<comment type="caution">
    <text evidence="2">The sequence shown here is derived from an EMBL/GenBank/DDBJ whole genome shotgun (WGS) entry which is preliminary data.</text>
</comment>
<feature type="compositionally biased region" description="Basic and acidic residues" evidence="1">
    <location>
        <begin position="22"/>
        <end position="31"/>
    </location>
</feature>
<evidence type="ECO:0000256" key="1">
    <source>
        <dbReference type="SAM" id="MobiDB-lite"/>
    </source>
</evidence>